<name>A0A6L7HZ39_9GAMM</name>
<dbReference type="Pfam" id="PF00535">
    <property type="entry name" value="Glycos_transf_2"/>
    <property type="match status" value="1"/>
</dbReference>
<dbReference type="PANTHER" id="PTHR43685:SF2">
    <property type="entry name" value="GLYCOSYLTRANSFERASE 2-LIKE DOMAIN-CONTAINING PROTEIN"/>
    <property type="match status" value="1"/>
</dbReference>
<sequence>MIKISPKVTVVCAWYNRAEYITESINSLLEQDYKNYEVIIVNDGSTDEKVAPTLDRLSSDKIKIIHQDNQGFTQAIKNAIANSDGDFIAIHGAGDISRPQRLTKLIEAIVSDDKIVAVGSGTVQYPAAYPFRKRYFKPEVESDVEQLQRNMPFVHGTVMYRKTAYEMVDGYDPRFKYCSDWDLFFRLIEIGKIVSINEYLYEQRIFSDGFSFSPEHKFKQIWFKDRAVNRDVESREMLNETEKHLANIKSDDPKYLSYSFSFLIKSLFKFDFKNSFEWIKLISLQQKNKF</sequence>
<evidence type="ECO:0000313" key="3">
    <source>
        <dbReference type="Proteomes" id="UP000474778"/>
    </source>
</evidence>
<dbReference type="RefSeq" id="WP_160796550.1">
    <property type="nucleotide sequence ID" value="NZ_WRPA01000010.1"/>
</dbReference>
<gene>
    <name evidence="2" type="ORF">GNT65_12150</name>
</gene>
<dbReference type="AlphaFoldDB" id="A0A6L7HZ39"/>
<dbReference type="InterPro" id="IPR029044">
    <property type="entry name" value="Nucleotide-diphossugar_trans"/>
</dbReference>
<dbReference type="GO" id="GO:0016740">
    <property type="term" value="F:transferase activity"/>
    <property type="evidence" value="ECO:0007669"/>
    <property type="project" value="UniProtKB-KW"/>
</dbReference>
<dbReference type="SUPFAM" id="SSF53448">
    <property type="entry name" value="Nucleotide-diphospho-sugar transferases"/>
    <property type="match status" value="1"/>
</dbReference>
<proteinExistence type="predicted"/>
<dbReference type="PANTHER" id="PTHR43685">
    <property type="entry name" value="GLYCOSYLTRANSFERASE"/>
    <property type="match status" value="1"/>
</dbReference>
<keyword evidence="2" id="KW-0808">Transferase</keyword>
<keyword evidence="3" id="KW-1185">Reference proteome</keyword>
<dbReference type="Gene3D" id="3.90.550.10">
    <property type="entry name" value="Spore Coat Polysaccharide Biosynthesis Protein SpsA, Chain A"/>
    <property type="match status" value="1"/>
</dbReference>
<dbReference type="EMBL" id="WRPA01000010">
    <property type="protein sequence ID" value="MXR69413.1"/>
    <property type="molecule type" value="Genomic_DNA"/>
</dbReference>
<dbReference type="InterPro" id="IPR001173">
    <property type="entry name" value="Glyco_trans_2-like"/>
</dbReference>
<feature type="domain" description="Glycosyltransferase 2-like" evidence="1">
    <location>
        <begin position="10"/>
        <end position="165"/>
    </location>
</feature>
<comment type="caution">
    <text evidence="2">The sequence shown here is derived from an EMBL/GenBank/DDBJ whole genome shotgun (WGS) entry which is preliminary data.</text>
</comment>
<dbReference type="InterPro" id="IPR050834">
    <property type="entry name" value="Glycosyltransf_2"/>
</dbReference>
<evidence type="ECO:0000259" key="1">
    <source>
        <dbReference type="Pfam" id="PF00535"/>
    </source>
</evidence>
<organism evidence="2 3">
    <name type="scientific">Shewanella insulae</name>
    <dbReference type="NCBI Taxonomy" id="2681496"/>
    <lineage>
        <taxon>Bacteria</taxon>
        <taxon>Pseudomonadati</taxon>
        <taxon>Pseudomonadota</taxon>
        <taxon>Gammaproteobacteria</taxon>
        <taxon>Alteromonadales</taxon>
        <taxon>Shewanellaceae</taxon>
        <taxon>Shewanella</taxon>
    </lineage>
</organism>
<reference evidence="2 3" key="1">
    <citation type="submission" date="2019-12" db="EMBL/GenBank/DDBJ databases">
        <title>Shewanella insulae sp. nov., isolated from a tidal flat.</title>
        <authorList>
            <person name="Yoon J.-H."/>
        </authorList>
    </citation>
    <scope>NUCLEOTIDE SEQUENCE [LARGE SCALE GENOMIC DNA]</scope>
    <source>
        <strain evidence="2 3">JBTF-M18</strain>
    </source>
</reference>
<dbReference type="Proteomes" id="UP000474778">
    <property type="component" value="Unassembled WGS sequence"/>
</dbReference>
<protein>
    <submittedName>
        <fullName evidence="2">Glycosyltransferase</fullName>
    </submittedName>
</protein>
<accession>A0A6L7HZ39</accession>
<evidence type="ECO:0000313" key="2">
    <source>
        <dbReference type="EMBL" id="MXR69413.1"/>
    </source>
</evidence>